<feature type="transmembrane region" description="Helical" evidence="9">
    <location>
        <begin position="12"/>
        <end position="34"/>
    </location>
</feature>
<keyword evidence="11" id="KW-1185">Reference proteome</keyword>
<comment type="caution">
    <text evidence="10">The sequence shown here is derived from an EMBL/GenBank/DDBJ whole genome shotgun (WGS) entry which is preliminary data.</text>
</comment>
<dbReference type="GO" id="GO:0016020">
    <property type="term" value="C:membrane"/>
    <property type="evidence" value="ECO:0007669"/>
    <property type="project" value="UniProtKB-SubCell"/>
</dbReference>
<dbReference type="RefSeq" id="XP_064658845.1">
    <property type="nucleotide sequence ID" value="XM_064802720.1"/>
</dbReference>
<evidence type="ECO:0000256" key="5">
    <source>
        <dbReference type="ARBA" id="ARBA00022989"/>
    </source>
</evidence>
<reference evidence="10 11" key="1">
    <citation type="submission" date="2023-08" db="EMBL/GenBank/DDBJ databases">
        <title>Black Yeasts Isolated from many extreme environments.</title>
        <authorList>
            <person name="Coleine C."/>
            <person name="Stajich J.E."/>
            <person name="Selbmann L."/>
        </authorList>
    </citation>
    <scope>NUCLEOTIDE SEQUENCE [LARGE SCALE GENOMIC DNA]</scope>
    <source>
        <strain evidence="10 11">CCFEE 5935</strain>
    </source>
</reference>
<dbReference type="GO" id="GO:0016757">
    <property type="term" value="F:glycosyltransferase activity"/>
    <property type="evidence" value="ECO:0007669"/>
    <property type="project" value="UniProtKB-KW"/>
</dbReference>
<organism evidence="10 11">
    <name type="scientific">Saxophila tyrrhenica</name>
    <dbReference type="NCBI Taxonomy" id="1690608"/>
    <lineage>
        <taxon>Eukaryota</taxon>
        <taxon>Fungi</taxon>
        <taxon>Dikarya</taxon>
        <taxon>Ascomycota</taxon>
        <taxon>Pezizomycotina</taxon>
        <taxon>Dothideomycetes</taxon>
        <taxon>Dothideomycetidae</taxon>
        <taxon>Mycosphaerellales</taxon>
        <taxon>Extremaceae</taxon>
        <taxon>Saxophila</taxon>
    </lineage>
</organism>
<evidence type="ECO:0000256" key="1">
    <source>
        <dbReference type="ARBA" id="ARBA00004370"/>
    </source>
</evidence>
<evidence type="ECO:0000256" key="8">
    <source>
        <dbReference type="SAM" id="MobiDB-lite"/>
    </source>
</evidence>
<sequence length="457" mass="52106">MALFQEVDSVALIVYVAFFIFRYLRTVVGIYTWLTYKAVPILEKPTFTAADVSVVCPTTFKTPDELISCLKNIAKCMPSVIYVVTSHANVGPAKNCLDANGLTLVQVLGVDKLNKRVQMLKALEVVDTPITVFADDDVQWPSHLFLDYLLAPFEDPNVGAGGTRQRVIRRSGNMWNWLGIGYLERRNWNNICANAIDGSISTLSGRTAAYRSEILQTDEFRWYFQNDSWRGRPLNSDDDKCLTRYVYSHGWSIKIQSDSHAILETTLEEDSKFIDQCMRWARAHWRGNFTVMENEKYWKSSRYAWGFYAIYLAQFTTPALLMDLFQFLLLQFAFGSCSQSRNIAFAVLLVWIAFTKNVKLIPHLLRSPSDIKFIPVSMAFSYLHGFLNVYAAFTLTHTAWGGKDLKALETAKAPEVAKVRTDETEPLLLQARRLSKTAFVSSRDPTPERQREVTNRA</sequence>
<feature type="transmembrane region" description="Helical" evidence="9">
    <location>
        <begin position="373"/>
        <end position="393"/>
    </location>
</feature>
<evidence type="ECO:0000313" key="10">
    <source>
        <dbReference type="EMBL" id="KAK5169499.1"/>
    </source>
</evidence>
<keyword evidence="3" id="KW-0808">Transferase</keyword>
<evidence type="ECO:0000256" key="3">
    <source>
        <dbReference type="ARBA" id="ARBA00022679"/>
    </source>
</evidence>
<feature type="transmembrane region" description="Helical" evidence="9">
    <location>
        <begin position="305"/>
        <end position="330"/>
    </location>
</feature>
<feature type="compositionally biased region" description="Basic and acidic residues" evidence="8">
    <location>
        <begin position="445"/>
        <end position="457"/>
    </location>
</feature>
<dbReference type="EMBL" id="JAVRRT010000008">
    <property type="protein sequence ID" value="KAK5169499.1"/>
    <property type="molecule type" value="Genomic_DNA"/>
</dbReference>
<dbReference type="GeneID" id="89926816"/>
<gene>
    <name evidence="10" type="ORF">LTR77_005475</name>
</gene>
<keyword evidence="6 9" id="KW-0472">Membrane</keyword>
<evidence type="ECO:0000256" key="4">
    <source>
        <dbReference type="ARBA" id="ARBA00022692"/>
    </source>
</evidence>
<evidence type="ECO:0000256" key="7">
    <source>
        <dbReference type="ARBA" id="ARBA00023180"/>
    </source>
</evidence>
<evidence type="ECO:0000256" key="6">
    <source>
        <dbReference type="ARBA" id="ARBA00023136"/>
    </source>
</evidence>
<keyword evidence="5 9" id="KW-1133">Transmembrane helix</keyword>
<keyword evidence="2" id="KW-0328">Glycosyltransferase</keyword>
<evidence type="ECO:0000256" key="9">
    <source>
        <dbReference type="SAM" id="Phobius"/>
    </source>
</evidence>
<comment type="subcellular location">
    <subcellularLocation>
        <location evidence="1">Membrane</location>
    </subcellularLocation>
</comment>
<evidence type="ECO:0000256" key="2">
    <source>
        <dbReference type="ARBA" id="ARBA00022676"/>
    </source>
</evidence>
<dbReference type="PANTHER" id="PTHR47844:SF1">
    <property type="entry name" value="EXOSTOSIN-LIKE 2"/>
    <property type="match status" value="1"/>
</dbReference>
<dbReference type="Pfam" id="PF13641">
    <property type="entry name" value="Glyco_tranf_2_3"/>
    <property type="match status" value="1"/>
</dbReference>
<protein>
    <recommendedName>
        <fullName evidence="12">Glycosyltransferase family 2 protein</fullName>
    </recommendedName>
</protein>
<dbReference type="AlphaFoldDB" id="A0AAV9P8N8"/>
<dbReference type="Proteomes" id="UP001337655">
    <property type="component" value="Unassembled WGS sequence"/>
</dbReference>
<feature type="region of interest" description="Disordered" evidence="8">
    <location>
        <begin position="438"/>
        <end position="457"/>
    </location>
</feature>
<keyword evidence="4 9" id="KW-0812">Transmembrane</keyword>
<dbReference type="PANTHER" id="PTHR47844">
    <property type="entry name" value="SYNTHASE CPS1, PUTATIVE (AFU_ORTHOLOGUE AFUA_7G02500)-RELATED"/>
    <property type="match status" value="1"/>
</dbReference>
<keyword evidence="7" id="KW-0325">Glycoprotein</keyword>
<evidence type="ECO:0008006" key="12">
    <source>
        <dbReference type="Google" id="ProtNLM"/>
    </source>
</evidence>
<proteinExistence type="predicted"/>
<feature type="transmembrane region" description="Helical" evidence="9">
    <location>
        <begin position="342"/>
        <end position="361"/>
    </location>
</feature>
<dbReference type="SUPFAM" id="SSF53448">
    <property type="entry name" value="Nucleotide-diphospho-sugar transferases"/>
    <property type="match status" value="1"/>
</dbReference>
<accession>A0AAV9P8N8</accession>
<dbReference type="Gene3D" id="3.90.550.10">
    <property type="entry name" value="Spore Coat Polysaccharide Biosynthesis Protein SpsA, Chain A"/>
    <property type="match status" value="1"/>
</dbReference>
<name>A0AAV9P8N8_9PEZI</name>
<evidence type="ECO:0000313" key="11">
    <source>
        <dbReference type="Proteomes" id="UP001337655"/>
    </source>
</evidence>
<dbReference type="InterPro" id="IPR029044">
    <property type="entry name" value="Nucleotide-diphossugar_trans"/>
</dbReference>
<dbReference type="InterPro" id="IPR052427">
    <property type="entry name" value="Glycosyltrans_GT2/GT47"/>
</dbReference>